<keyword evidence="1" id="KW-0175">Coiled coil</keyword>
<dbReference type="Proteomes" id="UP000887561">
    <property type="component" value="Unplaced"/>
</dbReference>
<accession>A0A915MLL3</accession>
<reference evidence="3" key="1">
    <citation type="submission" date="2022-11" db="UniProtKB">
        <authorList>
            <consortium name="WormBaseParasite"/>
        </authorList>
    </citation>
    <scope>IDENTIFICATION</scope>
</reference>
<dbReference type="AlphaFoldDB" id="A0A915MLL3"/>
<proteinExistence type="predicted"/>
<evidence type="ECO:0000313" key="2">
    <source>
        <dbReference type="Proteomes" id="UP000887561"/>
    </source>
</evidence>
<organism evidence="2 3">
    <name type="scientific">Meloidogyne javanica</name>
    <name type="common">Root-knot nematode worm</name>
    <dbReference type="NCBI Taxonomy" id="6303"/>
    <lineage>
        <taxon>Eukaryota</taxon>
        <taxon>Metazoa</taxon>
        <taxon>Ecdysozoa</taxon>
        <taxon>Nematoda</taxon>
        <taxon>Chromadorea</taxon>
        <taxon>Rhabditida</taxon>
        <taxon>Tylenchina</taxon>
        <taxon>Tylenchomorpha</taxon>
        <taxon>Tylenchoidea</taxon>
        <taxon>Meloidogynidae</taxon>
        <taxon>Meloidogyninae</taxon>
        <taxon>Meloidogyne</taxon>
        <taxon>Meloidogyne incognita group</taxon>
    </lineage>
</organism>
<sequence>MFDFLKSNKDEKIQQQKEIIEAHEETIKKLNEKIKILEEDKQKQLDLVTEQHVKEINDFRASLDTLEIQLTQYKDQLQSKDMEIQQLMETNGEQINNLNDALNNAWLKVEGCENDLRKRIGVGQQ</sequence>
<keyword evidence="2" id="KW-1185">Reference proteome</keyword>
<evidence type="ECO:0000256" key="1">
    <source>
        <dbReference type="SAM" id="Coils"/>
    </source>
</evidence>
<name>A0A915MLL3_MELJA</name>
<feature type="coiled-coil region" evidence="1">
    <location>
        <begin position="6"/>
        <end position="104"/>
    </location>
</feature>
<dbReference type="WBParaSite" id="scaffold4027_cov241.g7504">
    <property type="protein sequence ID" value="scaffold4027_cov241.g7504"/>
    <property type="gene ID" value="scaffold4027_cov241.g7504"/>
</dbReference>
<protein>
    <submittedName>
        <fullName evidence="3">Uncharacterized protein</fullName>
    </submittedName>
</protein>
<evidence type="ECO:0000313" key="3">
    <source>
        <dbReference type="WBParaSite" id="scaffold4027_cov241.g7504"/>
    </source>
</evidence>